<name>A0A0N9I0Q7_9PSEU</name>
<keyword evidence="2" id="KW-0238">DNA-binding</keyword>
<dbReference type="KEGG" id="kphy:AOZ06_23090"/>
<dbReference type="InterPro" id="IPR036388">
    <property type="entry name" value="WH-like_DNA-bd_sf"/>
</dbReference>
<evidence type="ECO:0000256" key="1">
    <source>
        <dbReference type="ARBA" id="ARBA00023015"/>
    </source>
</evidence>
<dbReference type="InterPro" id="IPR003593">
    <property type="entry name" value="AAA+_ATPase"/>
</dbReference>
<dbReference type="InterPro" id="IPR059106">
    <property type="entry name" value="WHD_MalT"/>
</dbReference>
<dbReference type="Pfam" id="PF25873">
    <property type="entry name" value="WHD_MalT"/>
    <property type="match status" value="1"/>
</dbReference>
<dbReference type="PANTHER" id="PTHR44688:SF16">
    <property type="entry name" value="DNA-BINDING TRANSCRIPTIONAL ACTIVATOR DEVR_DOSR"/>
    <property type="match status" value="1"/>
</dbReference>
<dbReference type="SMART" id="SM00382">
    <property type="entry name" value="AAA"/>
    <property type="match status" value="1"/>
</dbReference>
<dbReference type="InterPro" id="IPR041664">
    <property type="entry name" value="AAA_16"/>
</dbReference>
<evidence type="ECO:0000259" key="4">
    <source>
        <dbReference type="PROSITE" id="PS50043"/>
    </source>
</evidence>
<organism evidence="5 6">
    <name type="scientific">Kibdelosporangium phytohabitans</name>
    <dbReference type="NCBI Taxonomy" id="860235"/>
    <lineage>
        <taxon>Bacteria</taxon>
        <taxon>Bacillati</taxon>
        <taxon>Actinomycetota</taxon>
        <taxon>Actinomycetes</taxon>
        <taxon>Pseudonocardiales</taxon>
        <taxon>Pseudonocardiaceae</taxon>
        <taxon>Kibdelosporangium</taxon>
    </lineage>
</organism>
<reference evidence="5 6" key="1">
    <citation type="submission" date="2015-07" db="EMBL/GenBank/DDBJ databases">
        <title>Genome sequencing of Kibdelosporangium phytohabitans.</title>
        <authorList>
            <person name="Qin S."/>
            <person name="Xing K."/>
        </authorList>
    </citation>
    <scope>NUCLEOTIDE SEQUENCE [LARGE SCALE GENOMIC DNA]</scope>
    <source>
        <strain evidence="5 6">KLBMP1111</strain>
    </source>
</reference>
<dbReference type="SMART" id="SM00421">
    <property type="entry name" value="HTH_LUXR"/>
    <property type="match status" value="1"/>
</dbReference>
<dbReference type="Gene3D" id="1.25.40.10">
    <property type="entry name" value="Tetratricopeptide repeat domain"/>
    <property type="match status" value="1"/>
</dbReference>
<dbReference type="Proteomes" id="UP000063699">
    <property type="component" value="Chromosome"/>
</dbReference>
<keyword evidence="6" id="KW-1185">Reference proteome</keyword>
<dbReference type="PROSITE" id="PS50043">
    <property type="entry name" value="HTH_LUXR_2"/>
    <property type="match status" value="1"/>
</dbReference>
<dbReference type="SUPFAM" id="SSF52540">
    <property type="entry name" value="P-loop containing nucleoside triphosphate hydrolases"/>
    <property type="match status" value="1"/>
</dbReference>
<dbReference type="InterPro" id="IPR000792">
    <property type="entry name" value="Tscrpt_reg_LuxR_C"/>
</dbReference>
<proteinExistence type="predicted"/>
<dbReference type="CDD" id="cd06170">
    <property type="entry name" value="LuxR_C_like"/>
    <property type="match status" value="1"/>
</dbReference>
<dbReference type="InterPro" id="IPR027417">
    <property type="entry name" value="P-loop_NTPase"/>
</dbReference>
<dbReference type="Pfam" id="PF13191">
    <property type="entry name" value="AAA_16"/>
    <property type="match status" value="1"/>
</dbReference>
<dbReference type="GO" id="GO:0003677">
    <property type="term" value="F:DNA binding"/>
    <property type="evidence" value="ECO:0007669"/>
    <property type="project" value="UniProtKB-KW"/>
</dbReference>
<dbReference type="InterPro" id="IPR016032">
    <property type="entry name" value="Sig_transdc_resp-reg_C-effctor"/>
</dbReference>
<dbReference type="Gene3D" id="1.10.10.10">
    <property type="entry name" value="Winged helix-like DNA-binding domain superfamily/Winged helix DNA-binding domain"/>
    <property type="match status" value="1"/>
</dbReference>
<dbReference type="Gene3D" id="3.40.50.300">
    <property type="entry name" value="P-loop containing nucleotide triphosphate hydrolases"/>
    <property type="match status" value="1"/>
</dbReference>
<dbReference type="GO" id="GO:0006355">
    <property type="term" value="P:regulation of DNA-templated transcription"/>
    <property type="evidence" value="ECO:0007669"/>
    <property type="project" value="InterPro"/>
</dbReference>
<dbReference type="InterPro" id="IPR011990">
    <property type="entry name" value="TPR-like_helical_dom_sf"/>
</dbReference>
<evidence type="ECO:0000313" key="6">
    <source>
        <dbReference type="Proteomes" id="UP000063699"/>
    </source>
</evidence>
<dbReference type="RefSeq" id="WP_054291313.1">
    <property type="nucleotide sequence ID" value="NZ_CP012752.1"/>
</dbReference>
<sequence length="853" mass="93284">MPPTTLIRDRLHVLLDAAVFGGDATPPVTLVCGPAGAGKTTMLAAWARRLAERRETRVAWVSVDSEDNDPTVLWPVVLQALRESGSRPLGESAVPRGGAYAGLVNAVVAEFELEPDPVVLVVDGVHEIHSAAAVRTLNLLLRDLPASLRVVLSARFPPPLILPRLRLANRLREIGPEELTFTADEARLLYTREGITLTPAGLAELMERTEGWAAGLRFASLTVADSAPPRIAGDDRVVADYLLREVFARQPDEVQRFMLATCVCRVFSAELAVELSGMENAGQVIDRLERTNILTSTVDATQCRFRYHPLLRGYLRAELGRRRFSALRQQHRIAATWLVGNGDPLRALEHSVNAADYELAANLVARSGLGRILKGQSAALCRILRQIPEPVLNRPSVALVAAAAALDLGNVAEADRRLRRIGNSVHPLRTHRLRALHATVQLHAARLRGHAGSALAVLRASHAGRTGDFDLDLLATLNRGVAEAWLGRQRAAETALRRALRMATSEQRDAVALECRVHLAAVTAARGDLAGMDQQVTAALAFARSRGWVESSRGVYAYALYGVAAYQRLEDDKARGLAALAIDLMPAHTDATIELCAYTLRAMVQFDTADDPHEVVAALREHWQRGSVRDVSPAMVAYSAPARQRMALRVGEYAWALEVLDEVENIGIRCGEQDLLRAILQAHKGKQGAPRRTLAPLLAGHVRTIVGSTVVEAWLLEAHLADRAEESQRAHEALCQALALAAPHDARRPFRDAGHFVRVLLARGAGRFGRLETFATSVREALPARVPDLADGLTEREQVLLAELPSMRTVEEIARNLFVSVNTVKTHLRGIYRKLDVRHRRDAIAVARERGLL</sequence>
<dbReference type="AlphaFoldDB" id="A0A0N9I0Q7"/>
<evidence type="ECO:0000256" key="3">
    <source>
        <dbReference type="ARBA" id="ARBA00023163"/>
    </source>
</evidence>
<feature type="domain" description="HTH luxR-type" evidence="4">
    <location>
        <begin position="786"/>
        <end position="851"/>
    </location>
</feature>
<dbReference type="EMBL" id="CP012752">
    <property type="protein sequence ID" value="ALG09409.1"/>
    <property type="molecule type" value="Genomic_DNA"/>
</dbReference>
<gene>
    <name evidence="5" type="ORF">AOZ06_23090</name>
</gene>
<dbReference type="PANTHER" id="PTHR44688">
    <property type="entry name" value="DNA-BINDING TRANSCRIPTIONAL ACTIVATOR DEVR_DOSR"/>
    <property type="match status" value="1"/>
</dbReference>
<evidence type="ECO:0000313" key="5">
    <source>
        <dbReference type="EMBL" id="ALG09409.1"/>
    </source>
</evidence>
<accession>A0A0N9I0Q7</accession>
<protein>
    <recommendedName>
        <fullName evidence="4">HTH luxR-type domain-containing protein</fullName>
    </recommendedName>
</protein>
<evidence type="ECO:0000256" key="2">
    <source>
        <dbReference type="ARBA" id="ARBA00023125"/>
    </source>
</evidence>
<dbReference type="Pfam" id="PF00196">
    <property type="entry name" value="GerE"/>
    <property type="match status" value="1"/>
</dbReference>
<dbReference type="SUPFAM" id="SSF46894">
    <property type="entry name" value="C-terminal effector domain of the bipartite response regulators"/>
    <property type="match status" value="1"/>
</dbReference>
<keyword evidence="3" id="KW-0804">Transcription</keyword>
<keyword evidence="1" id="KW-0805">Transcription regulation</keyword>
<dbReference type="STRING" id="860235.AOZ06_23090"/>